<proteinExistence type="predicted"/>
<evidence type="ECO:0000313" key="1">
    <source>
        <dbReference type="EMBL" id="KAK6343026.1"/>
    </source>
</evidence>
<organism evidence="1 2">
    <name type="scientific">Orbilia javanica</name>
    <dbReference type="NCBI Taxonomy" id="47235"/>
    <lineage>
        <taxon>Eukaryota</taxon>
        <taxon>Fungi</taxon>
        <taxon>Dikarya</taxon>
        <taxon>Ascomycota</taxon>
        <taxon>Pezizomycotina</taxon>
        <taxon>Orbiliomycetes</taxon>
        <taxon>Orbiliales</taxon>
        <taxon>Orbiliaceae</taxon>
        <taxon>Orbilia</taxon>
    </lineage>
</organism>
<protein>
    <submittedName>
        <fullName evidence="1">Uncharacterized protein</fullName>
    </submittedName>
</protein>
<comment type="caution">
    <text evidence="1">The sequence shown here is derived from an EMBL/GenBank/DDBJ whole genome shotgun (WGS) entry which is preliminary data.</text>
</comment>
<gene>
    <name evidence="1" type="ORF">TWF718_008404</name>
</gene>
<dbReference type="Proteomes" id="UP001313282">
    <property type="component" value="Unassembled WGS sequence"/>
</dbReference>
<keyword evidence="2" id="KW-1185">Reference proteome</keyword>
<dbReference type="EMBL" id="JAVHNR010000005">
    <property type="protein sequence ID" value="KAK6343026.1"/>
    <property type="molecule type" value="Genomic_DNA"/>
</dbReference>
<dbReference type="AlphaFoldDB" id="A0AAN8MQ87"/>
<name>A0AAN8MQ87_9PEZI</name>
<sequence>MTGSMAHNRAREVYRRCMDCLCTSEGKMIPSMRPRPKTGGKGFVCRTAVAIAKCLQWYECRCEARMRQPEPDPEIPVEEYQDALNNIPLDIKMANSRYAWKYSQDKSLQWQYVYEPEAGGSGQSRRYLVPGTKEPYYLEGPDPKFHLGMIPEPLRGLTPKLGEFSTVDLGYSGGLSGNLMQED</sequence>
<accession>A0AAN8MQ87</accession>
<evidence type="ECO:0000313" key="2">
    <source>
        <dbReference type="Proteomes" id="UP001313282"/>
    </source>
</evidence>
<reference evidence="1 2" key="1">
    <citation type="submission" date="2019-10" db="EMBL/GenBank/DDBJ databases">
        <authorList>
            <person name="Palmer J.M."/>
        </authorList>
    </citation>
    <scope>NUCLEOTIDE SEQUENCE [LARGE SCALE GENOMIC DNA]</scope>
    <source>
        <strain evidence="1 2">TWF718</strain>
    </source>
</reference>